<proteinExistence type="predicted"/>
<keyword evidence="1" id="KW-0812">Transmembrane</keyword>
<evidence type="ECO:0000313" key="3">
    <source>
        <dbReference type="EMBL" id="KTB38116.1"/>
    </source>
</evidence>
<gene>
    <name evidence="3" type="ORF">WG66_9324</name>
</gene>
<keyword evidence="1" id="KW-1133">Transmembrane helix</keyword>
<evidence type="ECO:0000256" key="1">
    <source>
        <dbReference type="SAM" id="Phobius"/>
    </source>
</evidence>
<evidence type="ECO:0000259" key="2">
    <source>
        <dbReference type="Pfam" id="PF20179"/>
    </source>
</evidence>
<evidence type="ECO:0000313" key="4">
    <source>
        <dbReference type="Proteomes" id="UP000054988"/>
    </source>
</evidence>
<feature type="domain" description="Mitochondrial splicing suppressor 51-like C-terminal" evidence="2">
    <location>
        <begin position="237"/>
        <end position="417"/>
    </location>
</feature>
<dbReference type="Pfam" id="PF20179">
    <property type="entry name" value="MSS51_C"/>
    <property type="match status" value="1"/>
</dbReference>
<organism evidence="3 4">
    <name type="scientific">Moniliophthora roreri</name>
    <name type="common">Frosty pod rot fungus</name>
    <name type="synonym">Monilia roreri</name>
    <dbReference type="NCBI Taxonomy" id="221103"/>
    <lineage>
        <taxon>Eukaryota</taxon>
        <taxon>Fungi</taxon>
        <taxon>Dikarya</taxon>
        <taxon>Basidiomycota</taxon>
        <taxon>Agaricomycotina</taxon>
        <taxon>Agaricomycetes</taxon>
        <taxon>Agaricomycetidae</taxon>
        <taxon>Agaricales</taxon>
        <taxon>Marasmiineae</taxon>
        <taxon>Marasmiaceae</taxon>
        <taxon>Moniliophthora</taxon>
    </lineage>
</organism>
<keyword evidence="1" id="KW-0472">Membrane</keyword>
<dbReference type="AlphaFoldDB" id="A0A0W0FPJ9"/>
<protein>
    <recommendedName>
        <fullName evidence="2">Mitochondrial splicing suppressor 51-like C-terminal domain-containing protein</fullName>
    </recommendedName>
</protein>
<feature type="transmembrane region" description="Helical" evidence="1">
    <location>
        <begin position="606"/>
        <end position="627"/>
    </location>
</feature>
<comment type="caution">
    <text evidence="3">The sequence shown here is derived from an EMBL/GenBank/DDBJ whole genome shotgun (WGS) entry which is preliminary data.</text>
</comment>
<dbReference type="PANTHER" id="PTHR28069">
    <property type="entry name" value="GH20023P"/>
    <property type="match status" value="1"/>
</dbReference>
<dbReference type="eggNOG" id="ENOG502S5VW">
    <property type="taxonomic scope" value="Eukaryota"/>
</dbReference>
<sequence>MQFTHSLTSHSQADSGEHKALCEAYVALEADAETRKLLLQCVDDRSEYDIDFVSRLCRKIRRVEGDFLSRRLQRPLTDEEQDVVDWQRSCVACGRTDRIIRMELISGGRELEGCPGCGLTFFCCEKHWGVAYRFHKKHFHGEDYEGRSQCRLNQAVFIDIKFLETVWAKGEHSTKQWLPKRSKYIWLPLKTSKAPGWPNLYVEEFFIDFIHDYGLQLSDPRVLAPCLRSAADGLSIPMTVLYALQAFYGSEGSWTRKTKLNIHVLGAGHNITKFVHMFEEIVHRLPQLKTLCVLLCGTTLETGIPVDAVLCPTCSSKECNMSVEIRAGLYHDYAGEQEHRYTKPDMVIAFNNGQDEWREALEFLIDEEIASVITSYSRDEALAATIQLHLAGANLIPELAAHLESGLGPCRNPWARTLLQPEPNNVACYISDNAWFAAQSFFAMMATSFRVSGLIRDWLLFGGLTLNLPSVLPFPFSSLFQPMQCLLSVSSRPTSSVLSQQPPSASPTLSAEVPWVDAIAARCGDCEAQEDPLVLVHEVRDKIVPLGDKPKNLPAGGCTPDTISPIVQDMIMRDVFVNANAQLQFACLSVLKLAINIDLDVVAKILGDLCIILGVFIHLCLTLVVWLSVPLMVQIGAFVSWCVQLGVKVILDIGLSVRSSIVDE</sequence>
<name>A0A0W0FPJ9_MONRR</name>
<dbReference type="EMBL" id="LATX01001781">
    <property type="protein sequence ID" value="KTB38116.1"/>
    <property type="molecule type" value="Genomic_DNA"/>
</dbReference>
<accession>A0A0W0FPJ9</accession>
<dbReference type="Proteomes" id="UP000054988">
    <property type="component" value="Unassembled WGS sequence"/>
</dbReference>
<dbReference type="InterPro" id="IPR046824">
    <property type="entry name" value="Mss51-like_C"/>
</dbReference>
<reference evidence="3 4" key="1">
    <citation type="submission" date="2015-12" db="EMBL/GenBank/DDBJ databases">
        <title>Draft genome sequence of Moniliophthora roreri, the causal agent of frosty pod rot of cacao.</title>
        <authorList>
            <person name="Aime M.C."/>
            <person name="Diaz-Valderrama J.R."/>
            <person name="Kijpornyongpan T."/>
            <person name="Phillips-Mora W."/>
        </authorList>
    </citation>
    <scope>NUCLEOTIDE SEQUENCE [LARGE SCALE GENOMIC DNA]</scope>
    <source>
        <strain evidence="3 4">MCA 2952</strain>
    </source>
</reference>